<feature type="region of interest" description="Disordered" evidence="1">
    <location>
        <begin position="506"/>
        <end position="529"/>
    </location>
</feature>
<name>A0AAD3DGQ4_9CHLO</name>
<organism evidence="2 3">
    <name type="scientific">Astrephomene gubernaculifera</name>
    <dbReference type="NCBI Taxonomy" id="47775"/>
    <lineage>
        <taxon>Eukaryota</taxon>
        <taxon>Viridiplantae</taxon>
        <taxon>Chlorophyta</taxon>
        <taxon>core chlorophytes</taxon>
        <taxon>Chlorophyceae</taxon>
        <taxon>CS clade</taxon>
        <taxon>Chlamydomonadales</taxon>
        <taxon>Astrephomenaceae</taxon>
        <taxon>Astrephomene</taxon>
    </lineage>
</organism>
<feature type="compositionally biased region" description="Gly residues" evidence="1">
    <location>
        <begin position="478"/>
        <end position="488"/>
    </location>
</feature>
<proteinExistence type="predicted"/>
<feature type="non-terminal residue" evidence="2">
    <location>
        <position position="570"/>
    </location>
</feature>
<keyword evidence="3" id="KW-1185">Reference proteome</keyword>
<dbReference type="AlphaFoldDB" id="A0AAD3DGQ4"/>
<protein>
    <submittedName>
        <fullName evidence="2">Uncharacterized protein</fullName>
    </submittedName>
</protein>
<feature type="region of interest" description="Disordered" evidence="1">
    <location>
        <begin position="304"/>
        <end position="360"/>
    </location>
</feature>
<evidence type="ECO:0000256" key="1">
    <source>
        <dbReference type="SAM" id="MobiDB-lite"/>
    </source>
</evidence>
<sequence length="570" mass="60875">MNRKTWNANPSRDLSYTSLIIDEQNRSQHSHKITDTARFRATPTNGNLAVVVPDIDDATVRQSLPKHLQVDTNTRTVFRDVFYRPKEGITEFVEDPAHSCAAVRALPHMPMNELAPTDPRIRKLKPAYESPLCPGYYEPDPLGERSTGTLTIDPGEVHHTIQYARDPNRPSAVFTSAKRGHTAREIAAAAVSPPIISRMTDPDFAYWTSKGCWAPRGERVIEADRWGKNARETRPPAEDRPQSVYTPAVTTDGHPNSCEAYTSARLSPAYKVAFASGMPRTIALPLGLRPDTRLQIKSYDDITAARPDVGPGSYNPEAPRMRSPNAAYDTSSAYYSLASGTPTGPNPHWDGHQPSGSAASASGAQLAALLPPQLQQQLAASGALASLVQASAPHTPGNLGGRSAGGTPLTSAHQQQQQHPSSARSEPCSPSAARAAAIRAERVAAAAMMATVSHGGGARDSLSRAWSPSPLGTPQTYGGAGGAGGGSYGSAAGQQQHLMMPYSYGEEDDGGLHLPSPSWPRAQSAPVSPRRIGSATSAMRAAQSKQFNKLVFMQRHTPCSSLLRSHLVVA</sequence>
<dbReference type="Proteomes" id="UP001054857">
    <property type="component" value="Unassembled WGS sequence"/>
</dbReference>
<feature type="compositionally biased region" description="Polar residues" evidence="1">
    <location>
        <begin position="328"/>
        <end position="343"/>
    </location>
</feature>
<feature type="region of interest" description="Disordered" evidence="1">
    <location>
        <begin position="454"/>
        <end position="492"/>
    </location>
</feature>
<feature type="compositionally biased region" description="Polar residues" evidence="1">
    <location>
        <begin position="464"/>
        <end position="476"/>
    </location>
</feature>
<evidence type="ECO:0000313" key="3">
    <source>
        <dbReference type="Proteomes" id="UP001054857"/>
    </source>
</evidence>
<feature type="region of interest" description="Disordered" evidence="1">
    <location>
        <begin position="391"/>
        <end position="435"/>
    </location>
</feature>
<evidence type="ECO:0000313" key="2">
    <source>
        <dbReference type="EMBL" id="GFR41233.1"/>
    </source>
</evidence>
<reference evidence="2 3" key="1">
    <citation type="journal article" date="2021" name="Sci. Rep.">
        <title>Genome sequencing of the multicellular alga Astrephomene provides insights into convergent evolution of germ-soma differentiation.</title>
        <authorList>
            <person name="Yamashita S."/>
            <person name="Yamamoto K."/>
            <person name="Matsuzaki R."/>
            <person name="Suzuki S."/>
            <person name="Yamaguchi H."/>
            <person name="Hirooka S."/>
            <person name="Minakuchi Y."/>
            <person name="Miyagishima S."/>
            <person name="Kawachi M."/>
            <person name="Toyoda A."/>
            <person name="Nozaki H."/>
        </authorList>
    </citation>
    <scope>NUCLEOTIDE SEQUENCE [LARGE SCALE GENOMIC DNA]</scope>
    <source>
        <strain evidence="2 3">NIES-4017</strain>
    </source>
</reference>
<accession>A0AAD3DGQ4</accession>
<gene>
    <name evidence="2" type="ORF">Agub_g1906</name>
</gene>
<comment type="caution">
    <text evidence="2">The sequence shown here is derived from an EMBL/GenBank/DDBJ whole genome shotgun (WGS) entry which is preliminary data.</text>
</comment>
<feature type="compositionally biased region" description="Low complexity" evidence="1">
    <location>
        <begin position="413"/>
        <end position="435"/>
    </location>
</feature>
<dbReference type="EMBL" id="BMAR01000001">
    <property type="protein sequence ID" value="GFR41233.1"/>
    <property type="molecule type" value="Genomic_DNA"/>
</dbReference>